<protein>
    <submittedName>
        <fullName evidence="2">Uncharacterized protein</fullName>
    </submittedName>
</protein>
<dbReference type="AlphaFoldDB" id="A0A1V0TZH3"/>
<dbReference type="Proteomes" id="UP000192726">
    <property type="component" value="Chromosome"/>
</dbReference>
<keyword evidence="3" id="KW-1185">Reference proteome</keyword>
<feature type="compositionally biased region" description="Polar residues" evidence="1">
    <location>
        <begin position="140"/>
        <end position="152"/>
    </location>
</feature>
<evidence type="ECO:0000313" key="3">
    <source>
        <dbReference type="Proteomes" id="UP000192726"/>
    </source>
</evidence>
<proteinExistence type="predicted"/>
<dbReference type="KEGG" id="sgv:B1H19_32890"/>
<evidence type="ECO:0000256" key="1">
    <source>
        <dbReference type="SAM" id="MobiDB-lite"/>
    </source>
</evidence>
<gene>
    <name evidence="2" type="ORF">B1H19_32890</name>
</gene>
<name>A0A1V0TZH3_9ACTN</name>
<reference evidence="2 3" key="1">
    <citation type="submission" date="2017-04" db="EMBL/GenBank/DDBJ databases">
        <title>Complete Genome Sequence of Streptomyces gilvosporeus F607, a Capable Producer of Natamycin.</title>
        <authorList>
            <person name="Zong G."/>
            <person name="Zhong C."/>
            <person name="Fu J."/>
            <person name="Qin R."/>
            <person name="Cao G."/>
        </authorList>
    </citation>
    <scope>NUCLEOTIDE SEQUENCE [LARGE SCALE GENOMIC DNA]</scope>
    <source>
        <strain evidence="2 3">F607</strain>
    </source>
</reference>
<feature type="region of interest" description="Disordered" evidence="1">
    <location>
        <begin position="129"/>
        <end position="175"/>
    </location>
</feature>
<accession>A0A1V0TZH3</accession>
<dbReference type="EMBL" id="CP020569">
    <property type="protein sequence ID" value="ARF58344.1"/>
    <property type="molecule type" value="Genomic_DNA"/>
</dbReference>
<organism evidence="2 3">
    <name type="scientific">Streptomyces gilvosporeus</name>
    <dbReference type="NCBI Taxonomy" id="553510"/>
    <lineage>
        <taxon>Bacteria</taxon>
        <taxon>Bacillati</taxon>
        <taxon>Actinomycetota</taxon>
        <taxon>Actinomycetes</taxon>
        <taxon>Kitasatosporales</taxon>
        <taxon>Streptomycetaceae</taxon>
        <taxon>Streptomyces</taxon>
    </lineage>
</organism>
<dbReference type="STRING" id="553510.B1H19_32890"/>
<sequence length="175" mass="19466">MLAREARTILAIAPTPAEVARLTRARLRTAVTQAGRQRRIEAETDRVLKVFRQTWLRQPALVEQAMGRQTLALLAQLEAACHACDDLAHDTEELFLQHRDGEIITSFPGLATLPGERILAEIGDDRSRLGRADDLKAPRNRTSNPGVRQESSCHAPPDQEQPAWPRPADTGRSPR</sequence>
<evidence type="ECO:0000313" key="2">
    <source>
        <dbReference type="EMBL" id="ARF58344.1"/>
    </source>
</evidence>